<protein>
    <submittedName>
        <fullName evidence="1">Uncharacterized protein</fullName>
    </submittedName>
</protein>
<reference evidence="1 2" key="1">
    <citation type="submission" date="2022-01" db="EMBL/GenBank/DDBJ databases">
        <title>Mariniradius saccharolyticus sp. nov., isolated from sediment of a river.</title>
        <authorList>
            <person name="Liu H."/>
        </authorList>
    </citation>
    <scope>NUCLEOTIDE SEQUENCE [LARGE SCALE GENOMIC DNA]</scope>
    <source>
        <strain evidence="1 2">RY-2</strain>
    </source>
</reference>
<sequence length="851" mass="96986">MGDCHRPRCRNTFTQNIFKYLTGTIMATQQFETPFSDTLYGQTIEKESEFKTNYSLVFQVAEDSPFSRTYNPGLFQQNTSLAQEEFVSLLAELNNREFAETLFDLAHEFESHLEEEVKIEFFDGESQIVKSKFKKYIDPVVTETHAMIDKVSDFFTENQFSEASETEFELYLQNLEFEHIRFSPAQEQFLGKVFDKVKSVAKKGIELAKKGVNAVGKILPIQQVLEKIKGLVRPLLERILKFSIGKLPKNLQPHAQNLAKKFLKLEFEVYEFEGTDDLEAIQYEFDVQMTQYLFGGRHSSNELVTFEFEYFDEHATSPQVSKNDGESLHLAKSKLIQGLQSLEPDGDPTQLIENFLPVAIAALHPAIKIAINIAGRQRVIAFLADILAKLIRNYVPESVTKPLASSIIDLGMGAIGFEVHEQNRADLGYEAIVNTLEQTVRDLNLDSIQIDNENLASAFLESFEKAASENFPPKYIKEELRSEKTNGLWVAMPRSTPRKRYKKFSRVFDVVIPPRNLAVIKTFRGLPLANFLTDKYGIETNKPIKAKVHLYELLNGGRLDHISNAENIPGLNKSQPKSWVQLLPLTREASTIIFGEPTLGREVSPDDIRSRYQNEDGKRFYFLELEEAKLRIPAVNRSSHRHINSSIYSSITESRSADVQAVIDFIKAEIKFNYFFSEEDAKRIVEKLNKNDFTGTALSIRNSFKKVFEKMLKGNISSKVKIVHESIPELYLNYRDVQQEDFVGLANLVESAGQSLIRKIIEQIVEVLSQKAYHGVLEYFKTRAKEFKEAQAQPQDGVTLRVTWSNIVGLSTFRQVISTMLAKGPFGSLADLSVPQFRNPTIKIFPGKKFE</sequence>
<dbReference type="EMBL" id="JAKEVZ010000011">
    <property type="protein sequence ID" value="MCF1752344.1"/>
    <property type="molecule type" value="Genomic_DNA"/>
</dbReference>
<evidence type="ECO:0000313" key="1">
    <source>
        <dbReference type="EMBL" id="MCF1752344.1"/>
    </source>
</evidence>
<dbReference type="Proteomes" id="UP001201449">
    <property type="component" value="Unassembled WGS sequence"/>
</dbReference>
<dbReference type="RefSeq" id="WP_234862240.1">
    <property type="nucleotide sequence ID" value="NZ_JAKEVZ010000011.1"/>
</dbReference>
<organism evidence="1 2">
    <name type="scientific">Mariniradius sediminis</name>
    <dbReference type="NCBI Taxonomy" id="2909237"/>
    <lineage>
        <taxon>Bacteria</taxon>
        <taxon>Pseudomonadati</taxon>
        <taxon>Bacteroidota</taxon>
        <taxon>Cytophagia</taxon>
        <taxon>Cytophagales</taxon>
        <taxon>Cyclobacteriaceae</taxon>
        <taxon>Mariniradius</taxon>
    </lineage>
</organism>
<gene>
    <name evidence="1" type="ORF">L0U89_14870</name>
</gene>
<keyword evidence="2" id="KW-1185">Reference proteome</keyword>
<evidence type="ECO:0000313" key="2">
    <source>
        <dbReference type="Proteomes" id="UP001201449"/>
    </source>
</evidence>
<accession>A0ABS9BYH0</accession>
<comment type="caution">
    <text evidence="1">The sequence shown here is derived from an EMBL/GenBank/DDBJ whole genome shotgun (WGS) entry which is preliminary data.</text>
</comment>
<proteinExistence type="predicted"/>
<name>A0ABS9BYH0_9BACT</name>